<dbReference type="Proteomes" id="UP001066276">
    <property type="component" value="Chromosome 1_2"/>
</dbReference>
<organism evidence="1 2">
    <name type="scientific">Pleurodeles waltl</name>
    <name type="common">Iberian ribbed newt</name>
    <dbReference type="NCBI Taxonomy" id="8319"/>
    <lineage>
        <taxon>Eukaryota</taxon>
        <taxon>Metazoa</taxon>
        <taxon>Chordata</taxon>
        <taxon>Craniata</taxon>
        <taxon>Vertebrata</taxon>
        <taxon>Euteleostomi</taxon>
        <taxon>Amphibia</taxon>
        <taxon>Batrachia</taxon>
        <taxon>Caudata</taxon>
        <taxon>Salamandroidea</taxon>
        <taxon>Salamandridae</taxon>
        <taxon>Pleurodelinae</taxon>
        <taxon>Pleurodeles</taxon>
    </lineage>
</organism>
<reference evidence="1" key="1">
    <citation type="journal article" date="2022" name="bioRxiv">
        <title>Sequencing and chromosome-scale assembly of the giantPleurodeles waltlgenome.</title>
        <authorList>
            <person name="Brown T."/>
            <person name="Elewa A."/>
            <person name="Iarovenko S."/>
            <person name="Subramanian E."/>
            <person name="Araus A.J."/>
            <person name="Petzold A."/>
            <person name="Susuki M."/>
            <person name="Suzuki K.-i.T."/>
            <person name="Hayashi T."/>
            <person name="Toyoda A."/>
            <person name="Oliveira C."/>
            <person name="Osipova E."/>
            <person name="Leigh N.D."/>
            <person name="Simon A."/>
            <person name="Yun M.H."/>
        </authorList>
    </citation>
    <scope>NUCLEOTIDE SEQUENCE</scope>
    <source>
        <strain evidence="1">20211129_DDA</strain>
        <tissue evidence="1">Liver</tissue>
    </source>
</reference>
<proteinExistence type="predicted"/>
<accession>A0AAV7W0G8</accession>
<sequence>MMGRFKTTCWAREIELGPVILGTRCDEMESGEKDAARISAGRNEGAEQWLGPWAFNEAAKLRVTEMVHSTRAGTSGAWETQCMVSPV</sequence>
<evidence type="ECO:0000313" key="1">
    <source>
        <dbReference type="EMBL" id="KAJ1207322.1"/>
    </source>
</evidence>
<name>A0AAV7W0G8_PLEWA</name>
<dbReference type="AlphaFoldDB" id="A0AAV7W0G8"/>
<keyword evidence="2" id="KW-1185">Reference proteome</keyword>
<comment type="caution">
    <text evidence="1">The sequence shown here is derived from an EMBL/GenBank/DDBJ whole genome shotgun (WGS) entry which is preliminary data.</text>
</comment>
<evidence type="ECO:0000313" key="2">
    <source>
        <dbReference type="Proteomes" id="UP001066276"/>
    </source>
</evidence>
<dbReference type="EMBL" id="JANPWB010000002">
    <property type="protein sequence ID" value="KAJ1207322.1"/>
    <property type="molecule type" value="Genomic_DNA"/>
</dbReference>
<gene>
    <name evidence="1" type="ORF">NDU88_002713</name>
</gene>
<protein>
    <submittedName>
        <fullName evidence="1">Uncharacterized protein</fullName>
    </submittedName>
</protein>